<evidence type="ECO:0000259" key="1">
    <source>
        <dbReference type="Pfam" id="PF13569"/>
    </source>
</evidence>
<dbReference type="OrthoDB" id="8859114at2"/>
<accession>A0A5B8XXL6</accession>
<evidence type="ECO:0000313" key="3">
    <source>
        <dbReference type="Proteomes" id="UP000321595"/>
    </source>
</evidence>
<keyword evidence="3" id="KW-1185">Reference proteome</keyword>
<protein>
    <submittedName>
        <fullName evidence="2">DUF4132 domain-containing protein</fullName>
    </submittedName>
</protein>
<name>A0A5B8XXL6_9DELT</name>
<dbReference type="EMBL" id="CP042467">
    <property type="protein sequence ID" value="QED30144.1"/>
    <property type="molecule type" value="Genomic_DNA"/>
</dbReference>
<dbReference type="AlphaFoldDB" id="A0A5B8XXL6"/>
<dbReference type="Pfam" id="PF13569">
    <property type="entry name" value="DUF4132"/>
    <property type="match status" value="1"/>
</dbReference>
<feature type="domain" description="DUF4132" evidence="1">
    <location>
        <begin position="133"/>
        <end position="284"/>
    </location>
</feature>
<reference evidence="2 3" key="1">
    <citation type="submission" date="2019-08" db="EMBL/GenBank/DDBJ databases">
        <authorList>
            <person name="Liang Q."/>
        </authorList>
    </citation>
    <scope>NUCLEOTIDE SEQUENCE [LARGE SCALE GENOMIC DNA]</scope>
    <source>
        <strain evidence="2 3">V1718</strain>
    </source>
</reference>
<sequence length="358" mass="40904">MKETLAALHEAIDQAIKKGAGLEILENFTAESSADWLVQLQVLMFSNVDHELTSAARQKFEEIAQLRGLRSWELADRIVPNCGLGQWYGTEDPFEIRLNAALDPVFVNKSGQVRELTPAEAELCQKDLVTLVDALPTQILRLEAALVEEQRWRKANWESFFLGHPLLARLSQRLVWGAYAESGRLRHIFRVDEEFELLDVEDEPFNLEEPLQVGLLHPLHAQEQELSTWSEVLSDYEIVTLVPQLDRPKFSYPPPLSKSTELKVEFSEPVEHTRLHAWFMARGWSKSQSYYGDVLVRMFRTADTKVTLRLKQNGENVVNIGAKFERFLGHPRSPFMLRDVRPVVISEVISELQSATSA</sequence>
<gene>
    <name evidence="2" type="ORF">FRD01_23495</name>
</gene>
<dbReference type="KEGG" id="bbae:FRD01_23495"/>
<organism evidence="2 3">
    <name type="scientific">Microvenator marinus</name>
    <dbReference type="NCBI Taxonomy" id="2600177"/>
    <lineage>
        <taxon>Bacteria</taxon>
        <taxon>Deltaproteobacteria</taxon>
        <taxon>Bradymonadales</taxon>
        <taxon>Microvenatoraceae</taxon>
        <taxon>Microvenator</taxon>
    </lineage>
</organism>
<evidence type="ECO:0000313" key="2">
    <source>
        <dbReference type="EMBL" id="QED30144.1"/>
    </source>
</evidence>
<dbReference type="RefSeq" id="WP_146963572.1">
    <property type="nucleotide sequence ID" value="NZ_CP042467.1"/>
</dbReference>
<dbReference type="Proteomes" id="UP000321595">
    <property type="component" value="Chromosome"/>
</dbReference>
<dbReference type="InterPro" id="IPR025406">
    <property type="entry name" value="DUF4132"/>
</dbReference>
<proteinExistence type="predicted"/>